<dbReference type="RefSeq" id="WP_068403008.1">
    <property type="nucleotide sequence ID" value="NZ_CP014504.1"/>
</dbReference>
<protein>
    <submittedName>
        <fullName evidence="2">Transcriptional regulator</fullName>
    </submittedName>
</protein>
<name>A0A127VG51_9SPHI</name>
<dbReference type="InterPro" id="IPR014710">
    <property type="entry name" value="RmlC-like_jellyroll"/>
</dbReference>
<gene>
    <name evidence="2" type="ORF">AY601_3330</name>
</gene>
<keyword evidence="3" id="KW-1185">Reference proteome</keyword>
<dbReference type="Proteomes" id="UP000071561">
    <property type="component" value="Chromosome"/>
</dbReference>
<accession>A0A127VG51</accession>
<dbReference type="Gene3D" id="2.60.120.10">
    <property type="entry name" value="Jelly Rolls"/>
    <property type="match status" value="1"/>
</dbReference>
<feature type="domain" description="Cyclic nucleotide-binding" evidence="1">
    <location>
        <begin position="31"/>
        <end position="116"/>
    </location>
</feature>
<dbReference type="PATRIC" id="fig|188932.3.peg.3465"/>
<reference evidence="2 3" key="1">
    <citation type="submission" date="2016-03" db="EMBL/GenBank/DDBJ databases">
        <title>Complete genome sequence of Pedobacter cryoconitis PAMC 27485.</title>
        <authorList>
            <person name="Lee J."/>
            <person name="Kim O.-S."/>
        </authorList>
    </citation>
    <scope>NUCLEOTIDE SEQUENCE [LARGE SCALE GENOMIC DNA]</scope>
    <source>
        <strain evidence="2 3">PAMC 27485</strain>
    </source>
</reference>
<sequence>MIYNLILENITKHISLDQEEIHYFTSCLKQKKVSKKEFILKGEQTCKYINFVHSGILRAYYLDKEGKQSTIMFAVTDWWITDMFCFINDQPAMLTIEAVEESIIFQLSKDDLDSLYIKTPKFERFFRIIFQNAYIREQLRTIQNLSLTAEERYNSFINKYPQVVKQVTQKQIASYLGITPEFLSTIRSNKHKINVSFDKIS</sequence>
<organism evidence="2 3">
    <name type="scientific">Pedobacter cryoconitis</name>
    <dbReference type="NCBI Taxonomy" id="188932"/>
    <lineage>
        <taxon>Bacteria</taxon>
        <taxon>Pseudomonadati</taxon>
        <taxon>Bacteroidota</taxon>
        <taxon>Sphingobacteriia</taxon>
        <taxon>Sphingobacteriales</taxon>
        <taxon>Sphingobacteriaceae</taxon>
        <taxon>Pedobacter</taxon>
    </lineage>
</organism>
<dbReference type="AlphaFoldDB" id="A0A127VG51"/>
<evidence type="ECO:0000313" key="3">
    <source>
        <dbReference type="Proteomes" id="UP000071561"/>
    </source>
</evidence>
<evidence type="ECO:0000313" key="2">
    <source>
        <dbReference type="EMBL" id="AMQ00198.1"/>
    </source>
</evidence>
<proteinExistence type="predicted"/>
<dbReference type="InterPro" id="IPR018490">
    <property type="entry name" value="cNMP-bd_dom_sf"/>
</dbReference>
<evidence type="ECO:0000259" key="1">
    <source>
        <dbReference type="Pfam" id="PF00027"/>
    </source>
</evidence>
<dbReference type="Pfam" id="PF00027">
    <property type="entry name" value="cNMP_binding"/>
    <property type="match status" value="1"/>
</dbReference>
<dbReference type="KEGG" id="pcm:AY601_3330"/>
<dbReference type="OrthoDB" id="9152304at2"/>
<dbReference type="SUPFAM" id="SSF51206">
    <property type="entry name" value="cAMP-binding domain-like"/>
    <property type="match status" value="1"/>
</dbReference>
<dbReference type="EMBL" id="CP014504">
    <property type="protein sequence ID" value="AMQ00198.1"/>
    <property type="molecule type" value="Genomic_DNA"/>
</dbReference>
<dbReference type="InterPro" id="IPR000595">
    <property type="entry name" value="cNMP-bd_dom"/>
</dbReference>